<reference evidence="3" key="3">
    <citation type="submission" date="2025-09" db="UniProtKB">
        <authorList>
            <consortium name="Ensembl"/>
        </authorList>
    </citation>
    <scope>IDENTIFICATION</scope>
</reference>
<evidence type="ECO:0000313" key="3">
    <source>
        <dbReference type="Ensembl" id="ENSHHUP00000072593.1"/>
    </source>
</evidence>
<reference evidence="4" key="1">
    <citation type="submission" date="2018-06" db="EMBL/GenBank/DDBJ databases">
        <title>Genome assembly of Danube salmon.</title>
        <authorList>
            <person name="Macqueen D.J."/>
            <person name="Gundappa M.K."/>
        </authorList>
    </citation>
    <scope>NUCLEOTIDE SEQUENCE [LARGE SCALE GENOMIC DNA]</scope>
</reference>
<keyword evidence="1" id="KW-0325">Glycoprotein</keyword>
<dbReference type="InterPro" id="IPR050208">
    <property type="entry name" value="MHC_class-I_related"/>
</dbReference>
<dbReference type="Proteomes" id="UP000314982">
    <property type="component" value="Unassembled WGS sequence"/>
</dbReference>
<dbReference type="GeneTree" id="ENSGT00980000199030"/>
<dbReference type="InterPro" id="IPR011161">
    <property type="entry name" value="MHC_I-like_Ag-recog"/>
</dbReference>
<dbReference type="InterPro" id="IPR037055">
    <property type="entry name" value="MHC_I-like_Ag-recog_sf"/>
</dbReference>
<protein>
    <recommendedName>
        <fullName evidence="2">MHC class I-like antigen recognition-like domain-containing protein</fullName>
    </recommendedName>
</protein>
<proteinExistence type="predicted"/>
<dbReference type="SUPFAM" id="SSF54452">
    <property type="entry name" value="MHC antigen-recognition domain"/>
    <property type="match status" value="1"/>
</dbReference>
<dbReference type="STRING" id="62062.ENSHHUP00000072593"/>
<dbReference type="InterPro" id="IPR011162">
    <property type="entry name" value="MHC_I/II-like_Ag-recog"/>
</dbReference>
<name>A0A4W5QF08_9TELE</name>
<evidence type="ECO:0000313" key="4">
    <source>
        <dbReference type="Proteomes" id="UP000314982"/>
    </source>
</evidence>
<dbReference type="Ensembl" id="ENSHHUT00000074994.1">
    <property type="protein sequence ID" value="ENSHHUP00000072593.1"/>
    <property type="gene ID" value="ENSHHUG00000042613.1"/>
</dbReference>
<accession>A0A4W5QF08</accession>
<sequence>MDSLDSSKQDIRRTFILLSHAVSTHSLHYVYTATSGIPDFPEFVNLGIVDGMQIDYYDSNTKRVVPKQDWMAKTEGSDYWERETQKSIGAEQTFKAGIAIIKNEYEYVHINIWMSDG</sequence>
<dbReference type="Pfam" id="PF00129">
    <property type="entry name" value="MHC_I"/>
    <property type="match status" value="1"/>
</dbReference>
<dbReference type="GO" id="GO:0005615">
    <property type="term" value="C:extracellular space"/>
    <property type="evidence" value="ECO:0007669"/>
    <property type="project" value="TreeGrafter"/>
</dbReference>
<dbReference type="PANTHER" id="PTHR16675">
    <property type="entry name" value="MHC CLASS I-RELATED"/>
    <property type="match status" value="1"/>
</dbReference>
<dbReference type="Gene3D" id="3.30.500.10">
    <property type="entry name" value="MHC class I-like antigen recognition-like"/>
    <property type="match status" value="1"/>
</dbReference>
<dbReference type="GO" id="GO:0009897">
    <property type="term" value="C:external side of plasma membrane"/>
    <property type="evidence" value="ECO:0007669"/>
    <property type="project" value="TreeGrafter"/>
</dbReference>
<dbReference type="PANTHER" id="PTHR16675:SF237">
    <property type="entry name" value="MHC CLASS I ANTIGEN TRANSCRIPT VARIANT 1-RELATED"/>
    <property type="match status" value="1"/>
</dbReference>
<dbReference type="GO" id="GO:0006955">
    <property type="term" value="P:immune response"/>
    <property type="evidence" value="ECO:0007669"/>
    <property type="project" value="TreeGrafter"/>
</dbReference>
<feature type="domain" description="MHC class I-like antigen recognition-like" evidence="2">
    <location>
        <begin position="24"/>
        <end position="106"/>
    </location>
</feature>
<keyword evidence="4" id="KW-1185">Reference proteome</keyword>
<reference evidence="3" key="2">
    <citation type="submission" date="2025-08" db="UniProtKB">
        <authorList>
            <consortium name="Ensembl"/>
        </authorList>
    </citation>
    <scope>IDENTIFICATION</scope>
</reference>
<evidence type="ECO:0000256" key="1">
    <source>
        <dbReference type="ARBA" id="ARBA00023180"/>
    </source>
</evidence>
<evidence type="ECO:0000259" key="2">
    <source>
        <dbReference type="Pfam" id="PF00129"/>
    </source>
</evidence>
<organism evidence="3 4">
    <name type="scientific">Hucho hucho</name>
    <name type="common">huchen</name>
    <dbReference type="NCBI Taxonomy" id="62062"/>
    <lineage>
        <taxon>Eukaryota</taxon>
        <taxon>Metazoa</taxon>
        <taxon>Chordata</taxon>
        <taxon>Craniata</taxon>
        <taxon>Vertebrata</taxon>
        <taxon>Euteleostomi</taxon>
        <taxon>Actinopterygii</taxon>
        <taxon>Neopterygii</taxon>
        <taxon>Teleostei</taxon>
        <taxon>Protacanthopterygii</taxon>
        <taxon>Salmoniformes</taxon>
        <taxon>Salmonidae</taxon>
        <taxon>Salmoninae</taxon>
        <taxon>Hucho</taxon>
    </lineage>
</organism>
<dbReference type="AlphaFoldDB" id="A0A4W5QF08"/>